<feature type="transmembrane region" description="Helical" evidence="1">
    <location>
        <begin position="34"/>
        <end position="52"/>
    </location>
</feature>
<reference evidence="2" key="1">
    <citation type="journal article" date="2021" name="Proc. Natl. Acad. Sci. U.S.A.">
        <title>A Catalog of Tens of Thousands of Viruses from Human Metagenomes Reveals Hidden Associations with Chronic Diseases.</title>
        <authorList>
            <person name="Tisza M.J."/>
            <person name="Buck C.B."/>
        </authorList>
    </citation>
    <scope>NUCLEOTIDE SEQUENCE</scope>
    <source>
        <strain evidence="2">Ctu9a31</strain>
    </source>
</reference>
<keyword evidence="1" id="KW-0472">Membrane</keyword>
<accession>A0A8S5QAL4</accession>
<sequence>MLCHKVLTFSFFVLISFLFDFVSLIYHIESYNAIVNIDFVSFFVIIILKGGLK</sequence>
<keyword evidence="1" id="KW-1133">Transmembrane helix</keyword>
<evidence type="ECO:0000313" key="2">
    <source>
        <dbReference type="EMBL" id="DAE15867.1"/>
    </source>
</evidence>
<evidence type="ECO:0000256" key="1">
    <source>
        <dbReference type="SAM" id="Phobius"/>
    </source>
</evidence>
<proteinExistence type="predicted"/>
<dbReference type="EMBL" id="BK015613">
    <property type="protein sequence ID" value="DAE15867.1"/>
    <property type="molecule type" value="Genomic_DNA"/>
</dbReference>
<name>A0A8S5QAL4_9CAUD</name>
<feature type="transmembrane region" description="Helical" evidence="1">
    <location>
        <begin position="7"/>
        <end position="28"/>
    </location>
</feature>
<keyword evidence="1" id="KW-0812">Transmembrane</keyword>
<protein>
    <submittedName>
        <fullName evidence="2">Uncharacterized protein</fullName>
    </submittedName>
</protein>
<organism evidence="2">
    <name type="scientific">Siphoviridae sp. ctu9a31</name>
    <dbReference type="NCBI Taxonomy" id="2825712"/>
    <lineage>
        <taxon>Viruses</taxon>
        <taxon>Duplodnaviria</taxon>
        <taxon>Heunggongvirae</taxon>
        <taxon>Uroviricota</taxon>
        <taxon>Caudoviricetes</taxon>
    </lineage>
</organism>